<keyword evidence="2" id="KW-1185">Reference proteome</keyword>
<dbReference type="AlphaFoldDB" id="A0A369JX39"/>
<dbReference type="OrthoDB" id="2788229at2759"/>
<accession>A0A369JX39</accession>
<evidence type="ECO:0000313" key="1">
    <source>
        <dbReference type="EMBL" id="RDB26899.1"/>
    </source>
</evidence>
<protein>
    <recommendedName>
        <fullName evidence="3">F-box domain-containing protein</fullName>
    </recommendedName>
</protein>
<dbReference type="EMBL" id="LUEZ02000021">
    <property type="protein sequence ID" value="RDB26899.1"/>
    <property type="molecule type" value="Genomic_DNA"/>
</dbReference>
<gene>
    <name evidence="1" type="ORF">Hypma_005164</name>
</gene>
<evidence type="ECO:0008006" key="3">
    <source>
        <dbReference type="Google" id="ProtNLM"/>
    </source>
</evidence>
<evidence type="ECO:0000313" key="2">
    <source>
        <dbReference type="Proteomes" id="UP000076154"/>
    </source>
</evidence>
<sequence>MSLATLPLEIIDIIIDDIHDQPLSLKSCALTFRNFRPQAQKHLFATIRIIFPYKSTRHAGQALLDVFVNHPELGNYVQNLYLKDYFEGVWDTDKQIFCRVTDEVLPRLFKHFCSLKRFSLDGAVALTRSRMLTDSAYLNDLSPPLTSALFQMFRANQVAEISFEYIMNFPLGYIAMTCPRLKTLSIANMDSFSPLDDDIMYDLALDIVDREGSHKLPIKGATATGQLEVLHFDDASQSTIKKFYEYSVLPSSRLTLSRLRNLVLHGHRQTMRDIAGAIITSAASSLEHFLWDHNFYLVFFAQSDRPWNHYTPPNSTVSEVLTAIRAHNNLEELVLVLSCEFADMEIHQWDEVGEWAAEFDSLLTSQGFGRLHRVAIFVDLSDHEPENPLPVDDFVFVTERLEAQLPLLRDAGILSIQWAFNEHLQGTLEFPGVMDQEAAEGVVIRRDSQEPIWY</sequence>
<dbReference type="InParanoid" id="A0A369JX39"/>
<proteinExistence type="predicted"/>
<organism evidence="1 2">
    <name type="scientific">Hypsizygus marmoreus</name>
    <name type="common">White beech mushroom</name>
    <name type="synonym">Agaricus marmoreus</name>
    <dbReference type="NCBI Taxonomy" id="39966"/>
    <lineage>
        <taxon>Eukaryota</taxon>
        <taxon>Fungi</taxon>
        <taxon>Dikarya</taxon>
        <taxon>Basidiomycota</taxon>
        <taxon>Agaricomycotina</taxon>
        <taxon>Agaricomycetes</taxon>
        <taxon>Agaricomycetidae</taxon>
        <taxon>Agaricales</taxon>
        <taxon>Tricholomatineae</taxon>
        <taxon>Lyophyllaceae</taxon>
        <taxon>Hypsizygus</taxon>
    </lineage>
</organism>
<comment type="caution">
    <text evidence="1">The sequence shown here is derived from an EMBL/GenBank/DDBJ whole genome shotgun (WGS) entry which is preliminary data.</text>
</comment>
<name>A0A369JX39_HYPMA</name>
<dbReference type="Proteomes" id="UP000076154">
    <property type="component" value="Unassembled WGS sequence"/>
</dbReference>
<reference evidence="1" key="1">
    <citation type="submission" date="2018-04" db="EMBL/GenBank/DDBJ databases">
        <title>Whole genome sequencing of Hypsizygus marmoreus.</title>
        <authorList>
            <person name="Choi I.-G."/>
            <person name="Min B."/>
            <person name="Kim J.-G."/>
            <person name="Kim S."/>
            <person name="Oh Y.-L."/>
            <person name="Kong W.-S."/>
            <person name="Park H."/>
            <person name="Jeong J."/>
            <person name="Song E.-S."/>
        </authorList>
    </citation>
    <scope>NUCLEOTIDE SEQUENCE [LARGE SCALE GENOMIC DNA]</scope>
    <source>
        <strain evidence="1">51987-8</strain>
    </source>
</reference>